<accession>A0A8S5TP53</accession>
<name>A0A8S5TP53_9CAUD</name>
<sequence length="95" mass="11152">MKIRSMIFFKRFSQDEMTVLCSPDEMNDIKLTQYSNPLMPIRTYVGLTDEPYEPDFTYGSNSYVVSQKPIDTRLFYIPTKDITLIQEADIDLDDH</sequence>
<organism evidence="1">
    <name type="scientific">Siphoviridae sp. cttqT1</name>
    <dbReference type="NCBI Taxonomy" id="2827961"/>
    <lineage>
        <taxon>Viruses</taxon>
        <taxon>Duplodnaviria</taxon>
        <taxon>Heunggongvirae</taxon>
        <taxon>Uroviricota</taxon>
        <taxon>Caudoviricetes</taxon>
    </lineage>
</organism>
<reference evidence="1" key="1">
    <citation type="journal article" date="2021" name="Proc. Natl. Acad. Sci. U.S.A.">
        <title>A Catalog of Tens of Thousands of Viruses from Human Metagenomes Reveals Hidden Associations with Chronic Diseases.</title>
        <authorList>
            <person name="Tisza M.J."/>
            <person name="Buck C.B."/>
        </authorList>
    </citation>
    <scope>NUCLEOTIDE SEQUENCE</scope>
    <source>
        <strain evidence="1">CttqT1</strain>
    </source>
</reference>
<evidence type="ECO:0000313" key="1">
    <source>
        <dbReference type="EMBL" id="DAF64910.1"/>
    </source>
</evidence>
<protein>
    <submittedName>
        <fullName evidence="1">Uncharacterized protein</fullName>
    </submittedName>
</protein>
<proteinExistence type="predicted"/>
<dbReference type="EMBL" id="BK032869">
    <property type="protein sequence ID" value="DAF64910.1"/>
    <property type="molecule type" value="Genomic_DNA"/>
</dbReference>